<dbReference type="CDD" id="cd00121">
    <property type="entry name" value="MATH"/>
    <property type="match status" value="1"/>
</dbReference>
<organism evidence="2 3">
    <name type="scientific">Gossypium arboreum</name>
    <name type="common">Tree cotton</name>
    <name type="synonym">Gossypium nanking</name>
    <dbReference type="NCBI Taxonomy" id="29729"/>
    <lineage>
        <taxon>Eukaryota</taxon>
        <taxon>Viridiplantae</taxon>
        <taxon>Streptophyta</taxon>
        <taxon>Embryophyta</taxon>
        <taxon>Tracheophyta</taxon>
        <taxon>Spermatophyta</taxon>
        <taxon>Magnoliopsida</taxon>
        <taxon>eudicotyledons</taxon>
        <taxon>Gunneridae</taxon>
        <taxon>Pentapetalae</taxon>
        <taxon>rosids</taxon>
        <taxon>malvids</taxon>
        <taxon>Malvales</taxon>
        <taxon>Malvaceae</taxon>
        <taxon>Malvoideae</taxon>
        <taxon>Gossypium</taxon>
    </lineage>
</organism>
<dbReference type="PANTHER" id="PTHR47477">
    <property type="entry name" value="TNF RECEPTOR-ASSOCIATED FACTOR HOMOLOG 1A"/>
    <property type="match status" value="1"/>
</dbReference>
<dbReference type="Pfam" id="PF22486">
    <property type="entry name" value="MATH_2"/>
    <property type="match status" value="1"/>
</dbReference>
<dbReference type="EMBL" id="JARKNE010000001">
    <property type="protein sequence ID" value="KAK5844108.1"/>
    <property type="molecule type" value="Genomic_DNA"/>
</dbReference>
<dbReference type="Gene3D" id="2.60.210.10">
    <property type="entry name" value="Apoptosis, Tumor Necrosis Factor Receptor Associated Protein 2, Chain A"/>
    <property type="match status" value="1"/>
</dbReference>
<evidence type="ECO:0000313" key="2">
    <source>
        <dbReference type="EMBL" id="KAK5844108.1"/>
    </source>
</evidence>
<dbReference type="Proteomes" id="UP001358586">
    <property type="component" value="Chromosome 1"/>
</dbReference>
<dbReference type="SUPFAM" id="SSF49599">
    <property type="entry name" value="TRAF domain-like"/>
    <property type="match status" value="1"/>
</dbReference>
<dbReference type="InterPro" id="IPR008974">
    <property type="entry name" value="TRAF-like"/>
</dbReference>
<name>A0ABR0QXP6_GOSAR</name>
<dbReference type="SMART" id="SM00061">
    <property type="entry name" value="MATH"/>
    <property type="match status" value="1"/>
</dbReference>
<protein>
    <recommendedName>
        <fullName evidence="1">MATH domain-containing protein</fullName>
    </recommendedName>
</protein>
<comment type="caution">
    <text evidence="2">The sequence shown here is derived from an EMBL/GenBank/DDBJ whole genome shotgun (WGS) entry which is preliminary data.</text>
</comment>
<accession>A0ABR0QXP6</accession>
<sequence length="366" mass="42653">MEWSDKKIGLVSWLSTDWNVIEMFDHSSWYSTDLKASLAMDGLKPSELYGKYTWKIEKFSQINKRELRSNAFEIGGYKWYILIYPQGCDVCNHLSLFLCVANNDKLLPDRLEPFAQFTIAVVNNDPKKSKYSGCNLPWFADTLHRFWKRDHDWAWKKFMELSKLSDGFIESDTLIIKAQVQLISRPPFCCLDRLYRKELVRVYLTNVEQICCHFSYDRRNKLGNLIEDEAMWSSFRAFWLGLSLNARRQMSREKTVVILKVVVKHFFIEKEVTPTLVMDSLYSGLKSLEVQRKATKQIPIARVEKDMFVLVGDVLVLLERAVALEPLQLKDEKGPQNQSKNLKRVAIGPFEIKKKNRFIDASIPGS</sequence>
<feature type="domain" description="MATH" evidence="1">
    <location>
        <begin position="49"/>
        <end position="180"/>
    </location>
</feature>
<proteinExistence type="predicted"/>
<dbReference type="PANTHER" id="PTHR47477:SF8">
    <property type="entry name" value="TNF RECEPTOR-ASSOCIATED FACTOR HOMOLOG 1A"/>
    <property type="match status" value="1"/>
</dbReference>
<reference evidence="2 3" key="1">
    <citation type="submission" date="2023-03" db="EMBL/GenBank/DDBJ databases">
        <title>WGS of Gossypium arboreum.</title>
        <authorList>
            <person name="Yu D."/>
        </authorList>
    </citation>
    <scope>NUCLEOTIDE SEQUENCE [LARGE SCALE GENOMIC DNA]</scope>
    <source>
        <tissue evidence="2">Leaf</tissue>
    </source>
</reference>
<evidence type="ECO:0000313" key="3">
    <source>
        <dbReference type="Proteomes" id="UP001358586"/>
    </source>
</evidence>
<dbReference type="InterPro" id="IPR002083">
    <property type="entry name" value="MATH/TRAF_dom"/>
</dbReference>
<dbReference type="InterPro" id="IPR055327">
    <property type="entry name" value="TRAF1A/B"/>
</dbReference>
<evidence type="ECO:0000259" key="1">
    <source>
        <dbReference type="PROSITE" id="PS50144"/>
    </source>
</evidence>
<gene>
    <name evidence="2" type="ORF">PVK06_000243</name>
</gene>
<dbReference type="PROSITE" id="PS50144">
    <property type="entry name" value="MATH"/>
    <property type="match status" value="1"/>
</dbReference>
<keyword evidence="3" id="KW-1185">Reference proteome</keyword>